<protein>
    <submittedName>
        <fullName evidence="2">Uncharacterized protein</fullName>
    </submittedName>
</protein>
<dbReference type="InterPro" id="IPR038883">
    <property type="entry name" value="AN11006-like"/>
</dbReference>
<dbReference type="Proteomes" id="UP000566819">
    <property type="component" value="Unassembled WGS sequence"/>
</dbReference>
<dbReference type="AlphaFoldDB" id="A0A8H4RUQ7"/>
<proteinExistence type="predicted"/>
<evidence type="ECO:0000313" key="3">
    <source>
        <dbReference type="Proteomes" id="UP000566819"/>
    </source>
</evidence>
<reference evidence="2 3" key="1">
    <citation type="submission" date="2020-03" db="EMBL/GenBank/DDBJ databases">
        <title>Draft Genome Sequence of Cudoniella acicularis.</title>
        <authorList>
            <person name="Buettner E."/>
            <person name="Kellner H."/>
        </authorList>
    </citation>
    <scope>NUCLEOTIDE SEQUENCE [LARGE SCALE GENOMIC DNA]</scope>
    <source>
        <strain evidence="2 3">DSM 108380</strain>
    </source>
</reference>
<dbReference type="OrthoDB" id="2951834at2759"/>
<sequence>MQKSFANIGALLQATVRPQPAEPEPGQQAASDPGTGYATSSDGQTAFRFLDLPREIRDEVYRIPFKSSNMIYASRQSGISDYLSLLRANRQIYSEAAEMLYSYNTFYIPASLAEDFFLVLSGRDTTGSNQICLARHYLKRVCIHFTNYSASLLTKDLVVTLKRFTNLASLRLIFKALIPDSDMNCVMSCLIFLNQLQSLPKKTFKDVVLLKRTSATEAEDISWMLQEEPRGLWERVEREDGVHVWRNEHHAEKITQVVQISTDIWFSKP</sequence>
<organism evidence="2 3">
    <name type="scientific">Cudoniella acicularis</name>
    <dbReference type="NCBI Taxonomy" id="354080"/>
    <lineage>
        <taxon>Eukaryota</taxon>
        <taxon>Fungi</taxon>
        <taxon>Dikarya</taxon>
        <taxon>Ascomycota</taxon>
        <taxon>Pezizomycotina</taxon>
        <taxon>Leotiomycetes</taxon>
        <taxon>Helotiales</taxon>
        <taxon>Tricladiaceae</taxon>
        <taxon>Cudoniella</taxon>
    </lineage>
</organism>
<feature type="region of interest" description="Disordered" evidence="1">
    <location>
        <begin position="18"/>
        <end position="41"/>
    </location>
</feature>
<evidence type="ECO:0000256" key="1">
    <source>
        <dbReference type="SAM" id="MobiDB-lite"/>
    </source>
</evidence>
<evidence type="ECO:0000313" key="2">
    <source>
        <dbReference type="EMBL" id="KAF4634852.1"/>
    </source>
</evidence>
<accession>A0A8H4RUQ7</accession>
<dbReference type="PANTHER" id="PTHR42085:SF2">
    <property type="entry name" value="F-BOX DOMAIN-CONTAINING PROTEIN"/>
    <property type="match status" value="1"/>
</dbReference>
<comment type="caution">
    <text evidence="2">The sequence shown here is derived from an EMBL/GenBank/DDBJ whole genome shotgun (WGS) entry which is preliminary data.</text>
</comment>
<gene>
    <name evidence="2" type="ORF">G7Y89_g3248</name>
</gene>
<keyword evidence="3" id="KW-1185">Reference proteome</keyword>
<dbReference type="EMBL" id="JAAMPI010000155">
    <property type="protein sequence ID" value="KAF4634852.1"/>
    <property type="molecule type" value="Genomic_DNA"/>
</dbReference>
<name>A0A8H4RUQ7_9HELO</name>
<dbReference type="PANTHER" id="PTHR42085">
    <property type="entry name" value="F-BOX DOMAIN-CONTAINING PROTEIN"/>
    <property type="match status" value="1"/>
</dbReference>